<name>A0A172XQ82_9FLAO</name>
<reference evidence="1 2" key="1">
    <citation type="submission" date="2016-04" db="EMBL/GenBank/DDBJ databases">
        <title>Complete Genome Sequence of Chryseobacterium sp. IHBB 10212.</title>
        <authorList>
            <person name="Pal M."/>
            <person name="Swarnkar M.K."/>
            <person name="Kaushal K."/>
            <person name="Chhibber S."/>
            <person name="Singh A.K."/>
            <person name="Gulati A."/>
        </authorList>
    </citation>
    <scope>NUCLEOTIDE SEQUENCE [LARGE SCALE GENOMIC DNA]</scope>
    <source>
        <strain evidence="1 2">IHBB 10212</strain>
    </source>
</reference>
<dbReference type="STRING" id="1685010.A0O34_00425"/>
<evidence type="ECO:0000313" key="2">
    <source>
        <dbReference type="Proteomes" id="UP000077824"/>
    </source>
</evidence>
<dbReference type="SUPFAM" id="SSF88874">
    <property type="entry name" value="Receptor-binding domain of short tail fibre protein gp12"/>
    <property type="match status" value="1"/>
</dbReference>
<accession>A0A172XQ82</accession>
<dbReference type="EMBL" id="CP015199">
    <property type="protein sequence ID" value="ANF49111.1"/>
    <property type="molecule type" value="Genomic_DNA"/>
</dbReference>
<protein>
    <recommendedName>
        <fullName evidence="3">Phage tail collar domain-containing protein</fullName>
    </recommendedName>
</protein>
<gene>
    <name evidence="1" type="ORF">A0O34_00425</name>
</gene>
<evidence type="ECO:0008006" key="3">
    <source>
        <dbReference type="Google" id="ProtNLM"/>
    </source>
</evidence>
<keyword evidence="2" id="KW-1185">Reference proteome</keyword>
<dbReference type="Proteomes" id="UP000077824">
    <property type="component" value="Chromosome"/>
</dbReference>
<dbReference type="AlphaFoldDB" id="A0A172XQ82"/>
<evidence type="ECO:0000313" key="1">
    <source>
        <dbReference type="EMBL" id="ANF49111.1"/>
    </source>
</evidence>
<sequence length="246" mass="26521">MKKIYSLLSMPAILLILLITPKKINGQVGINTNNPTKTLDVNGEMRIRLLPLATTDTYSLTVADVDGNVSSATLVIPSYTFGDIKKGFQSTDHDGWYLLDGRAITTLPPNAQTAANTLSLVNLPDARGRLLKTKNGSEQLGALGGNNNIVLSRTNLPAYNFSGTTAPNGQHNHTVYELHQNTALNHLNFQYSPGCCQVYGYRQDARGTSGVGNHTHTFTASSEGSAASFSIIPQHITVNTFIYLGN</sequence>
<organism evidence="1 2">
    <name type="scientific">Chryseobacterium glaciei</name>
    <dbReference type="NCBI Taxonomy" id="1685010"/>
    <lineage>
        <taxon>Bacteria</taxon>
        <taxon>Pseudomonadati</taxon>
        <taxon>Bacteroidota</taxon>
        <taxon>Flavobacteriia</taxon>
        <taxon>Flavobacteriales</taxon>
        <taxon>Weeksellaceae</taxon>
        <taxon>Chryseobacterium group</taxon>
        <taxon>Chryseobacterium</taxon>
    </lineage>
</organism>
<dbReference type="OrthoDB" id="1143915at2"/>
<dbReference type="RefSeq" id="WP_066750025.1">
    <property type="nucleotide sequence ID" value="NZ_CP015199.1"/>
</dbReference>
<dbReference type="KEGG" id="chh:A0O34_00425"/>
<proteinExistence type="predicted"/>